<evidence type="ECO:0000313" key="2">
    <source>
        <dbReference type="Proteomes" id="UP001205337"/>
    </source>
</evidence>
<gene>
    <name evidence="1" type="ORF">NUH29_10835</name>
</gene>
<name>A0ABT1ZH43_9MICO</name>
<dbReference type="EMBL" id="JANTHX010000007">
    <property type="protein sequence ID" value="MCS0500042.1"/>
    <property type="molecule type" value="Genomic_DNA"/>
</dbReference>
<organism evidence="1 2">
    <name type="scientific">Protaetiibacter mangrovi</name>
    <dbReference type="NCBI Taxonomy" id="2970926"/>
    <lineage>
        <taxon>Bacteria</taxon>
        <taxon>Bacillati</taxon>
        <taxon>Actinomycetota</taxon>
        <taxon>Actinomycetes</taxon>
        <taxon>Micrococcales</taxon>
        <taxon>Microbacteriaceae</taxon>
        <taxon>Protaetiibacter</taxon>
    </lineage>
</organism>
<reference evidence="1 2" key="1">
    <citation type="submission" date="2022-08" db="EMBL/GenBank/DDBJ databases">
        <authorList>
            <person name="Li F."/>
        </authorList>
    </citation>
    <scope>NUCLEOTIDE SEQUENCE [LARGE SCALE GENOMIC DNA]</scope>
    <source>
        <strain evidence="1 2">10F1B-8-1</strain>
    </source>
</reference>
<dbReference type="InterPro" id="IPR007438">
    <property type="entry name" value="DUF488"/>
</dbReference>
<accession>A0ABT1ZH43</accession>
<keyword evidence="2" id="KW-1185">Reference proteome</keyword>
<sequence length="143" mass="15678">MFGIGYEGLTVDDLVSRLRLRGADVVVDVRLNALSRKKGYSKRALAEALEVAGIRYVHERRLGNPKDNRSAYSEVATSEGDGARARFRQLLEDGAAASAIQEVAELSKHHTVALLCYESAEEHCHRQQVLDAVREALTSSVAV</sequence>
<dbReference type="Pfam" id="PF04343">
    <property type="entry name" value="DUF488"/>
    <property type="match status" value="1"/>
</dbReference>
<evidence type="ECO:0000313" key="1">
    <source>
        <dbReference type="EMBL" id="MCS0500042.1"/>
    </source>
</evidence>
<comment type="caution">
    <text evidence="1">The sequence shown here is derived from an EMBL/GenBank/DDBJ whole genome shotgun (WGS) entry which is preliminary data.</text>
</comment>
<dbReference type="RefSeq" id="WP_258799134.1">
    <property type="nucleotide sequence ID" value="NZ_JANTHX010000007.1"/>
</dbReference>
<dbReference type="Proteomes" id="UP001205337">
    <property type="component" value="Unassembled WGS sequence"/>
</dbReference>
<dbReference type="PANTHER" id="PTHR39337">
    <property type="entry name" value="BLR5642 PROTEIN"/>
    <property type="match status" value="1"/>
</dbReference>
<dbReference type="PANTHER" id="PTHR39337:SF1">
    <property type="entry name" value="BLR5642 PROTEIN"/>
    <property type="match status" value="1"/>
</dbReference>
<protein>
    <submittedName>
        <fullName evidence="1">DUF488 domain-containing protein</fullName>
    </submittedName>
</protein>
<proteinExistence type="predicted"/>